<protein>
    <recommendedName>
        <fullName evidence="1">DUF2202 domain-containing protein</fullName>
    </recommendedName>
</protein>
<organism evidence="2 3">
    <name type="scientific">Methanolacinia petrolearia (strain DSM 11571 / OCM 486 / SEBR 4847)</name>
    <name type="common">Methanoplanus petrolearius</name>
    <dbReference type="NCBI Taxonomy" id="679926"/>
    <lineage>
        <taxon>Archaea</taxon>
        <taxon>Methanobacteriati</taxon>
        <taxon>Methanobacteriota</taxon>
        <taxon>Stenosarchaea group</taxon>
        <taxon>Methanomicrobia</taxon>
        <taxon>Methanomicrobiales</taxon>
        <taxon>Methanomicrobiaceae</taxon>
        <taxon>Methanolacinia</taxon>
    </lineage>
</organism>
<gene>
    <name evidence="2" type="ordered locus">Mpet_2811</name>
</gene>
<feature type="domain" description="DUF2202" evidence="1">
    <location>
        <begin position="92"/>
        <end position="223"/>
    </location>
</feature>
<dbReference type="GeneID" id="25395046"/>
<proteinExistence type="predicted"/>
<dbReference type="AlphaFoldDB" id="E1RHH1"/>
<dbReference type="Pfam" id="PF09968">
    <property type="entry name" value="DUF2202"/>
    <property type="match status" value="1"/>
</dbReference>
<dbReference type="HOGENOM" id="CLU_051317_0_0_2"/>
<dbReference type="KEGG" id="mpi:Mpet_2811"/>
<dbReference type="InterPro" id="IPR012347">
    <property type="entry name" value="Ferritin-like"/>
</dbReference>
<dbReference type="CDD" id="cd01048">
    <property type="entry name" value="Ferritin_like_AB2"/>
    <property type="match status" value="1"/>
</dbReference>
<keyword evidence="3" id="KW-1185">Reference proteome</keyword>
<dbReference type="eggNOG" id="arCOG03957">
    <property type="taxonomic scope" value="Archaea"/>
</dbReference>
<dbReference type="EMBL" id="CP002117">
    <property type="protein sequence ID" value="ADN37554.1"/>
    <property type="molecule type" value="Genomic_DNA"/>
</dbReference>
<dbReference type="STRING" id="679926.Mpet_2811"/>
<evidence type="ECO:0000313" key="2">
    <source>
        <dbReference type="EMBL" id="ADN37554.1"/>
    </source>
</evidence>
<reference evidence="2 3" key="1">
    <citation type="journal article" date="2010" name="Stand. Genomic Sci.">
        <title>Complete genome sequence of Methanoplanus petrolearius type strain (SEBR 4847).</title>
        <authorList>
            <person name="Brambilla E."/>
            <person name="Djao O.D."/>
            <person name="Daligault H."/>
            <person name="Lapidus A."/>
            <person name="Lucas S."/>
            <person name="Hammon N."/>
            <person name="Nolan M."/>
            <person name="Tice H."/>
            <person name="Cheng J.F."/>
            <person name="Han C."/>
            <person name="Tapia R."/>
            <person name="Goodwin L."/>
            <person name="Pitluck S."/>
            <person name="Liolios K."/>
            <person name="Ivanova N."/>
            <person name="Mavromatis K."/>
            <person name="Mikhailova N."/>
            <person name="Pati A."/>
            <person name="Chen A."/>
            <person name="Palaniappan K."/>
            <person name="Land M."/>
            <person name="Hauser L."/>
            <person name="Chang Y.J."/>
            <person name="Jeffries C.D."/>
            <person name="Rohde M."/>
            <person name="Spring S."/>
            <person name="Sikorski J."/>
            <person name="Goker M."/>
            <person name="Woyke T."/>
            <person name="Bristow J."/>
            <person name="Eisen J.A."/>
            <person name="Markowitz V."/>
            <person name="Hugenholtz P."/>
            <person name="Kyrpides N.C."/>
            <person name="Klenk H.P."/>
        </authorList>
    </citation>
    <scope>NUCLEOTIDE SEQUENCE [LARGE SCALE GENOMIC DNA]</scope>
    <source>
        <strain evidence="3">DSM 11571 / OCM 486 / SEBR 4847</strain>
    </source>
</reference>
<dbReference type="Proteomes" id="UP000006565">
    <property type="component" value="Chromosome"/>
</dbReference>
<dbReference type="Gene3D" id="1.20.1260.10">
    <property type="match status" value="1"/>
</dbReference>
<evidence type="ECO:0000313" key="3">
    <source>
        <dbReference type="Proteomes" id="UP000006565"/>
    </source>
</evidence>
<evidence type="ECO:0000259" key="1">
    <source>
        <dbReference type="Pfam" id="PF09968"/>
    </source>
</evidence>
<dbReference type="RefSeq" id="WP_013330727.1">
    <property type="nucleotide sequence ID" value="NC_014507.1"/>
</dbReference>
<name>E1RHH1_METP4</name>
<dbReference type="OrthoDB" id="117100at2157"/>
<accession>E1RHH1</accession>
<dbReference type="PROSITE" id="PS51257">
    <property type="entry name" value="PROKAR_LIPOPROTEIN"/>
    <property type="match status" value="1"/>
</dbReference>
<sequence length="250" mass="26986" precursor="true">MKAVHINKIKIIIPLFLTIALVITCGCLQNEANPGAANGSPGGLGSGSDQGPGPAAGPSFREGYYGNNLSVYISTGLDKYPVGELTGTETADILYIAEEEKIGRDLSLMYFDIWGMRSFLNAAGSGQADLDSMEILMERYGLENPVRDERGMFTNTSLQELYTGMVSSGSATAQDALNNSVTVEEMQIKSLDDAMAATDKEDLKFVYENLRRSSENNLQDFLWSAVNITERYMGPGPVIIPGIEANETSA</sequence>
<dbReference type="InterPro" id="IPR019243">
    <property type="entry name" value="DUF2202"/>
</dbReference>